<proteinExistence type="predicted"/>
<feature type="non-terminal residue" evidence="1">
    <location>
        <position position="1"/>
    </location>
</feature>
<dbReference type="Proteomes" id="UP000789901">
    <property type="component" value="Unassembled WGS sequence"/>
</dbReference>
<gene>
    <name evidence="1" type="ORF">GMARGA_LOCUS39215</name>
</gene>
<sequence>IMCDNKDINKNESSRETVLFNSYWEASDNESENSFINPY</sequence>
<accession>A0ABN7X8J8</accession>
<name>A0ABN7X8J8_GIGMA</name>
<comment type="caution">
    <text evidence="1">The sequence shown here is derived from an EMBL/GenBank/DDBJ whole genome shotgun (WGS) entry which is preliminary data.</text>
</comment>
<reference evidence="1 2" key="1">
    <citation type="submission" date="2021-06" db="EMBL/GenBank/DDBJ databases">
        <authorList>
            <person name="Kallberg Y."/>
            <person name="Tangrot J."/>
            <person name="Rosling A."/>
        </authorList>
    </citation>
    <scope>NUCLEOTIDE SEQUENCE [LARGE SCALE GENOMIC DNA]</scope>
    <source>
        <strain evidence="1 2">120-4 pot B 10/14</strain>
    </source>
</reference>
<protein>
    <submittedName>
        <fullName evidence="1">12974_t:CDS:1</fullName>
    </submittedName>
</protein>
<evidence type="ECO:0000313" key="1">
    <source>
        <dbReference type="EMBL" id="CAG8848510.1"/>
    </source>
</evidence>
<evidence type="ECO:0000313" key="2">
    <source>
        <dbReference type="Proteomes" id="UP000789901"/>
    </source>
</evidence>
<organism evidence="1 2">
    <name type="scientific">Gigaspora margarita</name>
    <dbReference type="NCBI Taxonomy" id="4874"/>
    <lineage>
        <taxon>Eukaryota</taxon>
        <taxon>Fungi</taxon>
        <taxon>Fungi incertae sedis</taxon>
        <taxon>Mucoromycota</taxon>
        <taxon>Glomeromycotina</taxon>
        <taxon>Glomeromycetes</taxon>
        <taxon>Diversisporales</taxon>
        <taxon>Gigasporaceae</taxon>
        <taxon>Gigaspora</taxon>
    </lineage>
</organism>
<keyword evidence="2" id="KW-1185">Reference proteome</keyword>
<dbReference type="EMBL" id="CAJVQB010092359">
    <property type="protein sequence ID" value="CAG8848510.1"/>
    <property type="molecule type" value="Genomic_DNA"/>
</dbReference>